<evidence type="ECO:0000256" key="4">
    <source>
        <dbReference type="ARBA" id="ARBA00023015"/>
    </source>
</evidence>
<dbReference type="Pfam" id="PF24840">
    <property type="entry name" value="NTF2_SigF"/>
    <property type="match status" value="1"/>
</dbReference>
<evidence type="ECO:0000256" key="6">
    <source>
        <dbReference type="ARBA" id="ARBA00023163"/>
    </source>
</evidence>
<sequence length="513" mass="58723">MSDHEDVDALFEDDPGPLEEVIDEDDAEDLKLDQAENKVWLVKVPRFLSEMWKKIDQENVRLGSVRIYKDSAQQGKSSVSLVLPDNETTATIPKEYSINFISTDVQNKFVFSQSDHGKAISGTVYHEGVAVPTETNAYRNIMRKRVMEAGTPQRTTQVLGQNNQPIFVPGASSTVPTSDFADFVQSKKPRLDKEKATRMPRNELMDLLFAAFDRYPYWSFKGILEETKQPSQYLKEILNEICILNKRGPYAGNYQLKPEFKQRLSAAEKQNAVEKSPEEATSSEDEEFMEDMDIYDTTDAEHSLIDEEGNNNYDAVIKKIIDDLFSYDDVKRKHILDHYYLPNATFVSPILKSSGVHNIKHIFLVWKMLNKIPPTINNICFNGKTCVVFLEQTLCPRMFPYIKVQLPVTVILEFRETDKDSGLLKIEAHEEHWTVEGIISTIPILSFWYDRIVRTMFGKLLTATGEAVYTATETASLLVQRSKEIEEARRRLELDKKGQEEPSILLTLKHSCP</sequence>
<comment type="subcellular location">
    <subcellularLocation>
        <location evidence="1">Nucleus</location>
    </subcellularLocation>
</comment>
<dbReference type="SUPFAM" id="SSF46785">
    <property type="entry name" value="Winged helix' DNA-binding domain"/>
    <property type="match status" value="1"/>
</dbReference>
<dbReference type="InterPro" id="IPR011039">
    <property type="entry name" value="TFIIF_interaction"/>
</dbReference>
<dbReference type="EMBL" id="PJQL01001217">
    <property type="protein sequence ID" value="RCH89849.1"/>
    <property type="molecule type" value="Genomic_DNA"/>
</dbReference>
<feature type="domain" description="SigF-like NTF2-like" evidence="13">
    <location>
        <begin position="317"/>
        <end position="467"/>
    </location>
</feature>
<dbReference type="Pfam" id="PF02270">
    <property type="entry name" value="TFIIF_beta"/>
    <property type="match status" value="1"/>
</dbReference>
<accession>A0A367JJ02</accession>
<dbReference type="InterPro" id="IPR040504">
    <property type="entry name" value="TFIIF_beta_N"/>
</dbReference>
<feature type="domain" description="TFIIF beta subunit N-terminal" evidence="12">
    <location>
        <begin position="37"/>
        <end position="119"/>
    </location>
</feature>
<dbReference type="GO" id="GO:0003677">
    <property type="term" value="F:DNA binding"/>
    <property type="evidence" value="ECO:0007669"/>
    <property type="project" value="UniProtKB-KW"/>
</dbReference>
<dbReference type="STRING" id="86630.A0A367JJ02"/>
<proteinExistence type="inferred from homology"/>
<keyword evidence="5" id="KW-0238">DNA-binding</keyword>
<feature type="region of interest" description="Disordered" evidence="10">
    <location>
        <begin position="1"/>
        <end position="20"/>
    </location>
</feature>
<dbReference type="Pfam" id="PF17683">
    <property type="entry name" value="TFIIF_beta_N"/>
    <property type="match status" value="1"/>
</dbReference>
<organism evidence="14 15">
    <name type="scientific">Rhizopus azygosporus</name>
    <name type="common">Rhizopus microsporus var. azygosporus</name>
    <dbReference type="NCBI Taxonomy" id="86630"/>
    <lineage>
        <taxon>Eukaryota</taxon>
        <taxon>Fungi</taxon>
        <taxon>Fungi incertae sedis</taxon>
        <taxon>Mucoromycota</taxon>
        <taxon>Mucoromycotina</taxon>
        <taxon>Mucoromycetes</taxon>
        <taxon>Mucorales</taxon>
        <taxon>Mucorineae</taxon>
        <taxon>Rhizopodaceae</taxon>
        <taxon>Rhizopus</taxon>
    </lineage>
</organism>
<feature type="region of interest" description="Disordered" evidence="10">
    <location>
        <begin position="267"/>
        <end position="287"/>
    </location>
</feature>
<keyword evidence="4" id="KW-0805">Transcription regulation</keyword>
<dbReference type="InterPro" id="IPR040450">
    <property type="entry name" value="TFIIF_beta_HTH"/>
</dbReference>
<dbReference type="Proteomes" id="UP000252139">
    <property type="component" value="Unassembled WGS sequence"/>
</dbReference>
<dbReference type="InterPro" id="IPR057514">
    <property type="entry name" value="NTF2_SigF"/>
</dbReference>
<evidence type="ECO:0000256" key="5">
    <source>
        <dbReference type="ARBA" id="ARBA00023125"/>
    </source>
</evidence>
<evidence type="ECO:0000256" key="9">
    <source>
        <dbReference type="ARBA" id="ARBA00081863"/>
    </source>
</evidence>
<reference evidence="14 15" key="1">
    <citation type="journal article" date="2018" name="G3 (Bethesda)">
        <title>Phylogenetic and Phylogenomic Definition of Rhizopus Species.</title>
        <authorList>
            <person name="Gryganskyi A.P."/>
            <person name="Golan J."/>
            <person name="Dolatabadi S."/>
            <person name="Mondo S."/>
            <person name="Robb S."/>
            <person name="Idnurm A."/>
            <person name="Muszewska A."/>
            <person name="Steczkiewicz K."/>
            <person name="Masonjones S."/>
            <person name="Liao H.L."/>
            <person name="Gajdeczka M.T."/>
            <person name="Anike F."/>
            <person name="Vuek A."/>
            <person name="Anishchenko I.M."/>
            <person name="Voigt K."/>
            <person name="de Hoog G.S."/>
            <person name="Smith M.E."/>
            <person name="Heitman J."/>
            <person name="Vilgalys R."/>
            <person name="Stajich J.E."/>
        </authorList>
    </citation>
    <scope>NUCLEOTIDE SEQUENCE [LARGE SCALE GENOMIC DNA]</scope>
    <source>
        <strain evidence="14 15">CBS 357.93</strain>
    </source>
</reference>
<name>A0A367JJ02_RHIAZ</name>
<evidence type="ECO:0000313" key="15">
    <source>
        <dbReference type="Proteomes" id="UP000252139"/>
    </source>
</evidence>
<evidence type="ECO:0000313" key="14">
    <source>
        <dbReference type="EMBL" id="RCH89849.1"/>
    </source>
</evidence>
<comment type="caution">
    <text evidence="14">The sequence shown here is derived from an EMBL/GenBank/DDBJ whole genome shotgun (WGS) entry which is preliminary data.</text>
</comment>
<dbReference type="OrthoDB" id="26094at2759"/>
<dbReference type="GO" id="GO:0005674">
    <property type="term" value="C:transcription factor TFIIF complex"/>
    <property type="evidence" value="ECO:0007669"/>
    <property type="project" value="InterPro"/>
</dbReference>
<evidence type="ECO:0000256" key="3">
    <source>
        <dbReference type="ARBA" id="ARBA00021453"/>
    </source>
</evidence>
<dbReference type="Gene3D" id="1.10.10.10">
    <property type="entry name" value="Winged helix-like DNA-binding domain superfamily/Winged helix DNA-binding domain"/>
    <property type="match status" value="1"/>
</dbReference>
<keyword evidence="15" id="KW-1185">Reference proteome</keyword>
<dbReference type="SUPFAM" id="SSF50916">
    <property type="entry name" value="Rap30/74 interaction domains"/>
    <property type="match status" value="1"/>
</dbReference>
<dbReference type="AlphaFoldDB" id="A0A367JJ02"/>
<protein>
    <recommendedName>
        <fullName evidence="3">Transcription initiation factor IIF subunit beta</fullName>
    </recommendedName>
    <alternativeName>
        <fullName evidence="9">TFIIF medium subunit</fullName>
    </alternativeName>
    <alternativeName>
        <fullName evidence="8">TFIIF-beta</fullName>
    </alternativeName>
</protein>
<dbReference type="FunFam" id="1.10.10.10:FF:000035">
    <property type="entry name" value="General transcription factor IIF subunit 2"/>
    <property type="match status" value="1"/>
</dbReference>
<dbReference type="InterPro" id="IPR036390">
    <property type="entry name" value="WH_DNA-bd_sf"/>
</dbReference>
<evidence type="ECO:0000259" key="11">
    <source>
        <dbReference type="Pfam" id="PF02270"/>
    </source>
</evidence>
<evidence type="ECO:0000256" key="10">
    <source>
        <dbReference type="SAM" id="MobiDB-lite"/>
    </source>
</evidence>
<keyword evidence="7" id="KW-0539">Nucleus</keyword>
<evidence type="ECO:0000256" key="7">
    <source>
        <dbReference type="ARBA" id="ARBA00023242"/>
    </source>
</evidence>
<evidence type="ECO:0000256" key="2">
    <source>
        <dbReference type="ARBA" id="ARBA00009543"/>
    </source>
</evidence>
<gene>
    <name evidence="14" type="ORF">CU097_005466</name>
</gene>
<dbReference type="PANTHER" id="PTHR10445:SF0">
    <property type="entry name" value="GENERAL TRANSCRIPTION FACTOR IIF SUBUNIT 2"/>
    <property type="match status" value="1"/>
</dbReference>
<dbReference type="InterPro" id="IPR036388">
    <property type="entry name" value="WH-like_DNA-bd_sf"/>
</dbReference>
<dbReference type="InterPro" id="IPR003196">
    <property type="entry name" value="TFIIF_beta"/>
</dbReference>
<evidence type="ECO:0000256" key="1">
    <source>
        <dbReference type="ARBA" id="ARBA00004123"/>
    </source>
</evidence>
<evidence type="ECO:0000259" key="13">
    <source>
        <dbReference type="Pfam" id="PF24840"/>
    </source>
</evidence>
<comment type="similarity">
    <text evidence="2">Belongs to the TFIIF beta subunit family.</text>
</comment>
<dbReference type="GO" id="GO:0006367">
    <property type="term" value="P:transcription initiation at RNA polymerase II promoter"/>
    <property type="evidence" value="ECO:0007669"/>
    <property type="project" value="InterPro"/>
</dbReference>
<feature type="domain" description="TFIIF beta subunit HTH" evidence="11">
    <location>
        <begin position="197"/>
        <end position="261"/>
    </location>
</feature>
<keyword evidence="6" id="KW-0804">Transcription</keyword>
<dbReference type="CDD" id="cd07980">
    <property type="entry name" value="TFIIF_beta"/>
    <property type="match status" value="1"/>
</dbReference>
<dbReference type="PANTHER" id="PTHR10445">
    <property type="entry name" value="GENERAL TRANSCRIPTION FACTOR IIF SUBUNIT 2"/>
    <property type="match status" value="1"/>
</dbReference>
<evidence type="ECO:0000256" key="8">
    <source>
        <dbReference type="ARBA" id="ARBA00081473"/>
    </source>
</evidence>
<evidence type="ECO:0000259" key="12">
    <source>
        <dbReference type="Pfam" id="PF17683"/>
    </source>
</evidence>